<dbReference type="InterPro" id="IPR009506">
    <property type="entry name" value="YjiS-like"/>
</dbReference>
<keyword evidence="4" id="KW-1185">Reference proteome</keyword>
<evidence type="ECO:0000313" key="3">
    <source>
        <dbReference type="EMBL" id="GAD01113.1"/>
    </source>
</evidence>
<evidence type="ECO:0000313" key="4">
    <source>
        <dbReference type="Proteomes" id="UP000014461"/>
    </source>
</evidence>
<dbReference type="RefSeq" id="WP_016400881.1">
    <property type="nucleotide sequence ID" value="NZ_BARX01000006.1"/>
</dbReference>
<dbReference type="Proteomes" id="UP000014461">
    <property type="component" value="Unassembled WGS sequence"/>
</dbReference>
<proteinExistence type="predicted"/>
<evidence type="ECO:0000256" key="1">
    <source>
        <dbReference type="SAM" id="MobiDB-lite"/>
    </source>
</evidence>
<reference evidence="3" key="1">
    <citation type="journal article" date="2013" name="Genome Announc.">
        <title>Draft Genome Sequence of Agarivorans albus Strain MKT 106T, an Agarolytic Marine Bacterium.</title>
        <authorList>
            <person name="Yasuike M."/>
            <person name="Nakamura Y."/>
            <person name="Kai W."/>
            <person name="Fujiwara A."/>
            <person name="Fukui Y."/>
            <person name="Satomi M."/>
            <person name="Sano M."/>
        </authorList>
    </citation>
    <scope>NUCLEOTIDE SEQUENCE [LARGE SCALE GENOMIC DNA]</scope>
</reference>
<gene>
    <name evidence="3" type="ORF">AALB_1193</name>
</gene>
<dbReference type="Pfam" id="PF06568">
    <property type="entry name" value="YjiS-like"/>
    <property type="match status" value="1"/>
</dbReference>
<protein>
    <recommendedName>
        <fullName evidence="2">YjiS-like domain-containing protein</fullName>
    </recommendedName>
</protein>
<dbReference type="EMBL" id="BARX01000006">
    <property type="protein sequence ID" value="GAD01113.1"/>
    <property type="molecule type" value="Genomic_DNA"/>
</dbReference>
<comment type="caution">
    <text evidence="3">The sequence shown here is derived from an EMBL/GenBank/DDBJ whole genome shotgun (WGS) entry which is preliminary data.</text>
</comment>
<feature type="domain" description="YjiS-like" evidence="2">
    <location>
        <begin position="14"/>
        <end position="49"/>
    </location>
</feature>
<sequence length="86" mass="9757">MQIQVSFHMGFHALIKRLALYRARRRSRRALLALNDELLKDIGLSRAQALAEGSKPFWQAGNAGRSHSDKNNRQSSGHKFTQKLKA</sequence>
<dbReference type="STRING" id="1331007.AALB_1193"/>
<organism evidence="3 4">
    <name type="scientific">Agarivorans albus MKT 106</name>
    <dbReference type="NCBI Taxonomy" id="1331007"/>
    <lineage>
        <taxon>Bacteria</taxon>
        <taxon>Pseudomonadati</taxon>
        <taxon>Pseudomonadota</taxon>
        <taxon>Gammaproteobacteria</taxon>
        <taxon>Alteromonadales</taxon>
        <taxon>Alteromonadaceae</taxon>
        <taxon>Agarivorans</taxon>
    </lineage>
</organism>
<feature type="region of interest" description="Disordered" evidence="1">
    <location>
        <begin position="57"/>
        <end position="86"/>
    </location>
</feature>
<evidence type="ECO:0000259" key="2">
    <source>
        <dbReference type="Pfam" id="PF06568"/>
    </source>
</evidence>
<name>R9PIN0_AGAAL</name>
<dbReference type="AlphaFoldDB" id="R9PIN0"/>
<accession>R9PIN0</accession>